<gene>
    <name evidence="2" type="ORF">HGG79_08595</name>
</gene>
<protein>
    <recommendedName>
        <fullName evidence="4">Membrane associated protein</fullName>
    </recommendedName>
</protein>
<accession>A0A923EAS8</accession>
<dbReference type="EMBL" id="JAAZWO010000008">
    <property type="protein sequence ID" value="MBC2397831.1"/>
    <property type="molecule type" value="Genomic_DNA"/>
</dbReference>
<feature type="transmembrane region" description="Helical" evidence="1">
    <location>
        <begin position="12"/>
        <end position="31"/>
    </location>
</feature>
<evidence type="ECO:0008006" key="4">
    <source>
        <dbReference type="Google" id="ProtNLM"/>
    </source>
</evidence>
<dbReference type="AlphaFoldDB" id="A0A923EAS8"/>
<keyword evidence="1" id="KW-0472">Membrane</keyword>
<dbReference type="Proteomes" id="UP000563151">
    <property type="component" value="Unassembled WGS sequence"/>
</dbReference>
<proteinExistence type="predicted"/>
<sequence>MSKHKKNKKTILFFTIVILIAVATFAIYKYINWKNCNEKSVVNTNQIKDKLNSNEKVEKIEETREEDTGITKEEAENIALSTKDKENKKLKVKYMGKLKVPYSHIDESYKKFPKEILNKQVYVFELSEIINDKTDEAVCVGQYYVDSHGDVYKDTYFMNLECVKVNE</sequence>
<comment type="caution">
    <text evidence="2">The sequence shown here is derived from an EMBL/GenBank/DDBJ whole genome shotgun (WGS) entry which is preliminary data.</text>
</comment>
<reference evidence="2 3" key="1">
    <citation type="submission" date="2020-04" db="EMBL/GenBank/DDBJ databases">
        <title>Genomic insights into acetone-butanol-ethanol (ABE) fermentation by sequencing solventogenic clostridia strains.</title>
        <authorList>
            <person name="Brown S."/>
        </authorList>
    </citation>
    <scope>NUCLEOTIDE SEQUENCE [LARGE SCALE GENOMIC DNA]</scope>
    <source>
        <strain evidence="2 3">DJ011</strain>
    </source>
</reference>
<evidence type="ECO:0000313" key="2">
    <source>
        <dbReference type="EMBL" id="MBC2397831.1"/>
    </source>
</evidence>
<dbReference type="RefSeq" id="WP_051593436.1">
    <property type="nucleotide sequence ID" value="NZ_JAAZWO010000008.1"/>
</dbReference>
<organism evidence="2 3">
    <name type="scientific">Clostridium tetanomorphum</name>
    <dbReference type="NCBI Taxonomy" id="1553"/>
    <lineage>
        <taxon>Bacteria</taxon>
        <taxon>Bacillati</taxon>
        <taxon>Bacillota</taxon>
        <taxon>Clostridia</taxon>
        <taxon>Eubacteriales</taxon>
        <taxon>Clostridiaceae</taxon>
        <taxon>Clostridium</taxon>
    </lineage>
</organism>
<evidence type="ECO:0000313" key="3">
    <source>
        <dbReference type="Proteomes" id="UP000563151"/>
    </source>
</evidence>
<keyword evidence="1" id="KW-1133">Transmembrane helix</keyword>
<evidence type="ECO:0000256" key="1">
    <source>
        <dbReference type="SAM" id="Phobius"/>
    </source>
</evidence>
<name>A0A923EAS8_CLOTT</name>
<keyword evidence="1" id="KW-0812">Transmembrane</keyword>
<keyword evidence="3" id="KW-1185">Reference proteome</keyword>